<organism evidence="1">
    <name type="scientific">marine sediment metagenome</name>
    <dbReference type="NCBI Taxonomy" id="412755"/>
    <lineage>
        <taxon>unclassified sequences</taxon>
        <taxon>metagenomes</taxon>
        <taxon>ecological metagenomes</taxon>
    </lineage>
</organism>
<gene>
    <name evidence="1" type="ORF">S12H4_07995</name>
</gene>
<proteinExistence type="predicted"/>
<dbReference type="AlphaFoldDB" id="X1Q223"/>
<comment type="caution">
    <text evidence="1">The sequence shown here is derived from an EMBL/GenBank/DDBJ whole genome shotgun (WGS) entry which is preliminary data.</text>
</comment>
<protein>
    <submittedName>
        <fullName evidence="1">Uncharacterized protein</fullName>
    </submittedName>
</protein>
<accession>X1Q223</accession>
<name>X1Q223_9ZZZZ</name>
<evidence type="ECO:0000313" key="1">
    <source>
        <dbReference type="EMBL" id="GAI62577.1"/>
    </source>
</evidence>
<reference evidence="1" key="1">
    <citation type="journal article" date="2014" name="Front. Microbiol.">
        <title>High frequency of phylogenetically diverse reductive dehalogenase-homologous genes in deep subseafloor sedimentary metagenomes.</title>
        <authorList>
            <person name="Kawai M."/>
            <person name="Futagami T."/>
            <person name="Toyoda A."/>
            <person name="Takaki Y."/>
            <person name="Nishi S."/>
            <person name="Hori S."/>
            <person name="Arai W."/>
            <person name="Tsubouchi T."/>
            <person name="Morono Y."/>
            <person name="Uchiyama I."/>
            <person name="Ito T."/>
            <person name="Fujiyama A."/>
            <person name="Inagaki F."/>
            <person name="Takami H."/>
        </authorList>
    </citation>
    <scope>NUCLEOTIDE SEQUENCE</scope>
    <source>
        <strain evidence="1">Expedition CK06-06</strain>
    </source>
</reference>
<dbReference type="EMBL" id="BARW01003030">
    <property type="protein sequence ID" value="GAI62577.1"/>
    <property type="molecule type" value="Genomic_DNA"/>
</dbReference>
<sequence>MKPLEERQQREHEREEIIKKAVEAADRIILDGSDGSVAETDFLTAKVAEKIIERALHPFRRNMLSEDLKN</sequence>